<keyword evidence="1" id="KW-0805">Transcription regulation</keyword>
<evidence type="ECO:0000256" key="1">
    <source>
        <dbReference type="ARBA" id="ARBA00023015"/>
    </source>
</evidence>
<name>A0ABT4IAN5_9ACTO</name>
<dbReference type="PRINTS" id="PR00040">
    <property type="entry name" value="HTHMERR"/>
</dbReference>
<dbReference type="SUPFAM" id="SSF46955">
    <property type="entry name" value="Putative DNA-binding domain"/>
    <property type="match status" value="1"/>
</dbReference>
<dbReference type="InterPro" id="IPR047057">
    <property type="entry name" value="MerR_fam"/>
</dbReference>
<accession>A0ABT4IAN5</accession>
<organism evidence="6 7">
    <name type="scientific">Actinomyces israelii</name>
    <dbReference type="NCBI Taxonomy" id="1659"/>
    <lineage>
        <taxon>Bacteria</taxon>
        <taxon>Bacillati</taxon>
        <taxon>Actinomycetota</taxon>
        <taxon>Actinomycetes</taxon>
        <taxon>Actinomycetales</taxon>
        <taxon>Actinomycetaceae</taxon>
        <taxon>Actinomyces</taxon>
    </lineage>
</organism>
<dbReference type="CDD" id="cd01106">
    <property type="entry name" value="HTH_TipAL-Mta"/>
    <property type="match status" value="1"/>
</dbReference>
<reference evidence="6" key="1">
    <citation type="submission" date="2022-10" db="EMBL/GenBank/DDBJ databases">
        <title>Genome sequence of Actinomyces israelii ATCC 10048.</title>
        <authorList>
            <person name="Watt R.M."/>
            <person name="Tong W.M."/>
        </authorList>
    </citation>
    <scope>NUCLEOTIDE SEQUENCE</scope>
    <source>
        <strain evidence="6">ATCC 10048</strain>
    </source>
</reference>
<evidence type="ECO:0000256" key="2">
    <source>
        <dbReference type="ARBA" id="ARBA00023125"/>
    </source>
</evidence>
<dbReference type="PANTHER" id="PTHR30204">
    <property type="entry name" value="REDOX-CYCLING DRUG-SENSING TRANSCRIPTIONAL ACTIVATOR SOXR"/>
    <property type="match status" value="1"/>
</dbReference>
<evidence type="ECO:0000313" key="7">
    <source>
        <dbReference type="Proteomes" id="UP001072034"/>
    </source>
</evidence>
<dbReference type="InterPro" id="IPR009061">
    <property type="entry name" value="DNA-bd_dom_put_sf"/>
</dbReference>
<sequence length="280" mass="31123">MRDAVLMELTDTAQGRAEGPGEMTVGRVAGLVGVSVRTLHHWDEIGLVVPSARSWAGYRLYSAEDVARIHRVLVYRETGMPLAEVAQVLDDPHVDAVAHLARQRELLRARIAHLTRMLRAVDTMMERNSMGQNLTPQQQAEILGAEWDLAWQEEAEERWGDTEEWAQSAARKAAMTRWDWARVAKETGVLEADLAAAMREGVAPGSEQANALAERHLASIDQWFDATYAKQVLIARGYVADPRFTAYYDRIEDGLAAWLKDVVEANAAAHGVDPATAVWE</sequence>
<dbReference type="Gene3D" id="1.10.1660.10">
    <property type="match status" value="1"/>
</dbReference>
<gene>
    <name evidence="6" type="ORF">OHJ16_09690</name>
</gene>
<keyword evidence="3" id="KW-0010">Activator</keyword>
<dbReference type="EMBL" id="JAPTMY010000020">
    <property type="protein sequence ID" value="MCZ0858312.1"/>
    <property type="molecule type" value="Genomic_DNA"/>
</dbReference>
<evidence type="ECO:0000256" key="4">
    <source>
        <dbReference type="ARBA" id="ARBA00023163"/>
    </source>
</evidence>
<evidence type="ECO:0000256" key="3">
    <source>
        <dbReference type="ARBA" id="ARBA00023159"/>
    </source>
</evidence>
<proteinExistence type="predicted"/>
<dbReference type="InterPro" id="IPR012925">
    <property type="entry name" value="TipAS_dom"/>
</dbReference>
<dbReference type="PROSITE" id="PS00552">
    <property type="entry name" value="HTH_MERR_1"/>
    <property type="match status" value="1"/>
</dbReference>
<dbReference type="PROSITE" id="PS50937">
    <property type="entry name" value="HTH_MERR_2"/>
    <property type="match status" value="1"/>
</dbReference>
<evidence type="ECO:0000259" key="5">
    <source>
        <dbReference type="PROSITE" id="PS50937"/>
    </source>
</evidence>
<dbReference type="Pfam" id="PF13411">
    <property type="entry name" value="MerR_1"/>
    <property type="match status" value="1"/>
</dbReference>
<comment type="caution">
    <text evidence="6">The sequence shown here is derived from an EMBL/GenBank/DDBJ whole genome shotgun (WGS) entry which is preliminary data.</text>
</comment>
<keyword evidence="2" id="KW-0238">DNA-binding</keyword>
<evidence type="ECO:0000313" key="6">
    <source>
        <dbReference type="EMBL" id="MCZ0858312.1"/>
    </source>
</evidence>
<keyword evidence="4" id="KW-0804">Transcription</keyword>
<dbReference type="PANTHER" id="PTHR30204:SF90">
    <property type="entry name" value="HTH-TYPE TRANSCRIPTIONAL ACTIVATOR MTA"/>
    <property type="match status" value="1"/>
</dbReference>
<dbReference type="Proteomes" id="UP001072034">
    <property type="component" value="Unassembled WGS sequence"/>
</dbReference>
<dbReference type="InterPro" id="IPR036244">
    <property type="entry name" value="TipA-like_antibiotic-bd"/>
</dbReference>
<dbReference type="Gene3D" id="1.10.490.50">
    <property type="entry name" value="Antibiotic binding domain of TipA-like multidrug resistance regulators"/>
    <property type="match status" value="1"/>
</dbReference>
<dbReference type="InterPro" id="IPR000551">
    <property type="entry name" value="MerR-type_HTH_dom"/>
</dbReference>
<feature type="domain" description="HTH merR-type" evidence="5">
    <location>
        <begin position="22"/>
        <end position="91"/>
    </location>
</feature>
<protein>
    <submittedName>
        <fullName evidence="6">MerR family transcriptional regulator</fullName>
    </submittedName>
</protein>
<dbReference type="SUPFAM" id="SSF89082">
    <property type="entry name" value="Antibiotic binding domain of TipA-like multidrug resistance regulators"/>
    <property type="match status" value="1"/>
</dbReference>
<keyword evidence="7" id="KW-1185">Reference proteome</keyword>
<dbReference type="SMART" id="SM00422">
    <property type="entry name" value="HTH_MERR"/>
    <property type="match status" value="1"/>
</dbReference>
<dbReference type="Pfam" id="PF07739">
    <property type="entry name" value="TipAS"/>
    <property type="match status" value="1"/>
</dbReference>